<feature type="region of interest" description="Disordered" evidence="11">
    <location>
        <begin position="208"/>
        <end position="228"/>
    </location>
</feature>
<evidence type="ECO:0000256" key="10">
    <source>
        <dbReference type="ARBA" id="ARBA00023271"/>
    </source>
</evidence>
<dbReference type="PANTHER" id="PTHR23075:SF0">
    <property type="entry name" value="ATPASE FAMILY AAA DOMAIN-CONTAINING PROTEIN 3"/>
    <property type="match status" value="1"/>
</dbReference>
<evidence type="ECO:0000256" key="8">
    <source>
        <dbReference type="ARBA" id="ARBA00023128"/>
    </source>
</evidence>
<accession>A0A915ENK7</accession>
<dbReference type="Pfam" id="PF12037">
    <property type="entry name" value="ATAD3_N"/>
    <property type="match status" value="1"/>
</dbReference>
<dbReference type="InterPro" id="IPR004942">
    <property type="entry name" value="Roadblock/LAMTOR2_dom"/>
</dbReference>
<evidence type="ECO:0000256" key="9">
    <source>
        <dbReference type="ARBA" id="ARBA00023136"/>
    </source>
</evidence>
<evidence type="ECO:0000259" key="13">
    <source>
        <dbReference type="SMART" id="SM00960"/>
    </source>
</evidence>
<dbReference type="CDD" id="cd19512">
    <property type="entry name" value="RecA-like_ATAD3-like"/>
    <property type="match status" value="1"/>
</dbReference>
<evidence type="ECO:0000256" key="3">
    <source>
        <dbReference type="ARBA" id="ARBA00007191"/>
    </source>
</evidence>
<keyword evidence="5" id="KW-0999">Mitochondrion inner membrane</keyword>
<dbReference type="Pfam" id="PF00004">
    <property type="entry name" value="AAA"/>
    <property type="match status" value="1"/>
</dbReference>
<dbReference type="GO" id="GO:0042645">
    <property type="term" value="C:mitochondrial nucleoid"/>
    <property type="evidence" value="ECO:0007669"/>
    <property type="project" value="UniProtKB-SubCell"/>
</dbReference>
<keyword evidence="4" id="KW-0547">Nucleotide-binding</keyword>
<sequence length="701" mass="79444">MSDVEETIKRIQSQKGVTGVIIMDSIGRAIRSTLDDEATSQYSALLQQLCDKSKSVIKEMDATNDLTFLRLRTKKNEIMIAPTRNISLLLFIKSVKMSWIFGIKQQQQPGVPQSGGGQPADSNDEKSKAELERSKMAYSFDSTALERAATAARTLENSSNAKQALELARLQEVTRQKEHDLSTKQVEARIAAMQAENARAIEEERRKTLGEETKHAKHRADYQDQLARKRAAEELAAKERMQQESLRKQEESIKKQEQLRIATIERELQLRHKYDLERINAEVQAKARAARENKDVNLEMMKASQEEHRKTVVEQIKTTGSILGAGLQDFLTDRTKMVATVGGLTALAIGWYSAKRGTSLGAKYIEARLGKPSLVRETSRLSFFEMFKHPINSVKQVFKRNEDPLKGVVLNPSLESRLRDVAITTKNTKRNLGLFRNVLFYGPPGTGKTMFAKSLARHSGLDYAIMTGGDVAPMGQEGVSAIHKIFDWAETSRKGLVLFIDEGDAFLRKRSTEHISEHMRAMLNAFLYRTGEQSRKFMLIVASNQPEQFDWAVNDRLDELVEFGLPGDMERERILLQYFNQYIAEPATSGAKKQRLKLADFDWIQKMKEIAARTKGMSGRELSKLVVGWQASAYASEDGVLTVKMIDDNTRETMKQHRRKMNWLAAEQTIISKQGGSPLHELKTETITEQRIWETMLEFCC</sequence>
<dbReference type="PANTHER" id="PTHR23075">
    <property type="entry name" value="PUTATIVE ATP-ASE"/>
    <property type="match status" value="1"/>
</dbReference>
<keyword evidence="6" id="KW-0067">ATP-binding</keyword>
<dbReference type="Pfam" id="PF03259">
    <property type="entry name" value="Robl_LC7"/>
    <property type="match status" value="1"/>
</dbReference>
<dbReference type="SMART" id="SM00382">
    <property type="entry name" value="AAA"/>
    <property type="match status" value="1"/>
</dbReference>
<dbReference type="GO" id="GO:0005743">
    <property type="term" value="C:mitochondrial inner membrane"/>
    <property type="evidence" value="ECO:0007669"/>
    <property type="project" value="UniProtKB-SubCell"/>
</dbReference>
<evidence type="ECO:0000256" key="5">
    <source>
        <dbReference type="ARBA" id="ARBA00022792"/>
    </source>
</evidence>
<evidence type="ECO:0000259" key="12">
    <source>
        <dbReference type="SMART" id="SM00382"/>
    </source>
</evidence>
<reference evidence="15" key="1">
    <citation type="submission" date="2022-11" db="UniProtKB">
        <authorList>
            <consortium name="WormBaseParasite"/>
        </authorList>
    </citation>
    <scope>IDENTIFICATION</scope>
</reference>
<protein>
    <submittedName>
        <fullName evidence="15">AAA+ ATPase domain-containing protein</fullName>
    </submittedName>
</protein>
<dbReference type="InterPro" id="IPR021911">
    <property type="entry name" value="ATAD3_N"/>
</dbReference>
<comment type="subcellular location">
    <subcellularLocation>
        <location evidence="1">Mitochondrion inner membrane</location>
    </subcellularLocation>
    <subcellularLocation>
        <location evidence="2">Mitochondrion matrix</location>
        <location evidence="2">Mitochondrion nucleoid</location>
    </subcellularLocation>
</comment>
<dbReference type="FunFam" id="3.40.50.300:FF:000470">
    <property type="entry name" value="ATPase family, AAA domain containing 3A"/>
    <property type="match status" value="1"/>
</dbReference>
<evidence type="ECO:0000256" key="6">
    <source>
        <dbReference type="ARBA" id="ARBA00022840"/>
    </source>
</evidence>
<proteinExistence type="inferred from homology"/>
<dbReference type="GO" id="GO:0016887">
    <property type="term" value="F:ATP hydrolysis activity"/>
    <property type="evidence" value="ECO:0007669"/>
    <property type="project" value="InterPro"/>
</dbReference>
<dbReference type="InterPro" id="IPR003959">
    <property type="entry name" value="ATPase_AAA_core"/>
</dbReference>
<keyword evidence="14" id="KW-1185">Reference proteome</keyword>
<keyword evidence="9" id="KW-0472">Membrane</keyword>
<dbReference type="Gene3D" id="3.30.450.30">
    <property type="entry name" value="Dynein light chain 2a, cytoplasmic"/>
    <property type="match status" value="1"/>
</dbReference>
<evidence type="ECO:0000256" key="4">
    <source>
        <dbReference type="ARBA" id="ARBA00022741"/>
    </source>
</evidence>
<organism evidence="14 15">
    <name type="scientific">Ditylenchus dipsaci</name>
    <dbReference type="NCBI Taxonomy" id="166011"/>
    <lineage>
        <taxon>Eukaryota</taxon>
        <taxon>Metazoa</taxon>
        <taxon>Ecdysozoa</taxon>
        <taxon>Nematoda</taxon>
        <taxon>Chromadorea</taxon>
        <taxon>Rhabditida</taxon>
        <taxon>Tylenchina</taxon>
        <taxon>Tylenchomorpha</taxon>
        <taxon>Sphaerularioidea</taxon>
        <taxon>Anguinidae</taxon>
        <taxon>Anguininae</taxon>
        <taxon>Ditylenchus</taxon>
    </lineage>
</organism>
<comment type="similarity">
    <text evidence="3">Belongs to the GAMAD family.</text>
</comment>
<dbReference type="GO" id="GO:0007005">
    <property type="term" value="P:mitochondrion organization"/>
    <property type="evidence" value="ECO:0007669"/>
    <property type="project" value="TreeGrafter"/>
</dbReference>
<evidence type="ECO:0000313" key="15">
    <source>
        <dbReference type="WBParaSite" id="jg815"/>
    </source>
</evidence>
<dbReference type="AlphaFoldDB" id="A0A915ENK7"/>
<dbReference type="FunFam" id="3.30.450.30:FF:000009">
    <property type="entry name" value="Dynein light chain roadblock"/>
    <property type="match status" value="1"/>
</dbReference>
<keyword evidence="8" id="KW-0496">Mitochondrion</keyword>
<dbReference type="SMART" id="SM00960">
    <property type="entry name" value="Robl_LC7"/>
    <property type="match status" value="1"/>
</dbReference>
<dbReference type="Gene3D" id="3.40.50.300">
    <property type="entry name" value="P-loop containing nucleotide triphosphate hydrolases"/>
    <property type="match status" value="1"/>
</dbReference>
<feature type="domain" description="AAA+ ATPase" evidence="12">
    <location>
        <begin position="434"/>
        <end position="567"/>
    </location>
</feature>
<dbReference type="SUPFAM" id="SSF103196">
    <property type="entry name" value="Roadblock/LC7 domain"/>
    <property type="match status" value="1"/>
</dbReference>
<keyword evidence="7" id="KW-0175">Coiled coil</keyword>
<feature type="domain" description="Roadblock/LAMTOR2" evidence="13">
    <location>
        <begin position="4"/>
        <end position="93"/>
    </location>
</feature>
<feature type="region of interest" description="Disordered" evidence="11">
    <location>
        <begin position="107"/>
        <end position="130"/>
    </location>
</feature>
<evidence type="ECO:0000313" key="14">
    <source>
        <dbReference type="Proteomes" id="UP000887574"/>
    </source>
</evidence>
<evidence type="ECO:0000256" key="11">
    <source>
        <dbReference type="SAM" id="MobiDB-lite"/>
    </source>
</evidence>
<dbReference type="SUPFAM" id="SSF52540">
    <property type="entry name" value="P-loop containing nucleoside triphosphate hydrolases"/>
    <property type="match status" value="1"/>
</dbReference>
<dbReference type="InterPro" id="IPR003593">
    <property type="entry name" value="AAA+_ATPase"/>
</dbReference>
<evidence type="ECO:0000256" key="1">
    <source>
        <dbReference type="ARBA" id="ARBA00004273"/>
    </source>
</evidence>
<dbReference type="WBParaSite" id="jg815">
    <property type="protein sequence ID" value="jg815"/>
    <property type="gene ID" value="jg815"/>
</dbReference>
<name>A0A915ENK7_9BILA</name>
<dbReference type="GO" id="GO:0005524">
    <property type="term" value="F:ATP binding"/>
    <property type="evidence" value="ECO:0007669"/>
    <property type="project" value="UniProtKB-KW"/>
</dbReference>
<dbReference type="InterPro" id="IPR027417">
    <property type="entry name" value="P-loop_NTPase"/>
</dbReference>
<keyword evidence="10" id="KW-1135">Mitochondrion nucleoid</keyword>
<dbReference type="Proteomes" id="UP000887574">
    <property type="component" value="Unplaced"/>
</dbReference>
<evidence type="ECO:0000256" key="2">
    <source>
        <dbReference type="ARBA" id="ARBA00004436"/>
    </source>
</evidence>
<dbReference type="GO" id="GO:0008270">
    <property type="term" value="F:zinc ion binding"/>
    <property type="evidence" value="ECO:0007669"/>
    <property type="project" value="TreeGrafter"/>
</dbReference>
<evidence type="ECO:0000256" key="7">
    <source>
        <dbReference type="ARBA" id="ARBA00023054"/>
    </source>
</evidence>